<dbReference type="Gramene" id="scaffold_17700002.1">
    <property type="protein sequence ID" value="scaffold_17700002.1"/>
    <property type="gene ID" value="scaffold_17700002.1"/>
</dbReference>
<keyword evidence="2" id="KW-1185">Reference proteome</keyword>
<dbReference type="AlphaFoldDB" id="D7MWQ9"/>
<sequence>MRKHERHFTSSVLSPATPIVHKVFDEKPKIEDRTVESIFLFLRDVLRSSMMITETETPRSVQDLTTSSKLLTLYAGDLVSSLGLFGELKDKDVIVWNSMITGSNQNGHYITWQLLDCSLR</sequence>
<evidence type="ECO:0000313" key="1">
    <source>
        <dbReference type="EMBL" id="EFH39021.1"/>
    </source>
</evidence>
<dbReference type="Proteomes" id="UP000008694">
    <property type="component" value="Unassembled WGS sequence"/>
</dbReference>
<organism evidence="2">
    <name type="scientific">Arabidopsis lyrata subsp. lyrata</name>
    <name type="common">Lyre-leaved rock-cress</name>
    <dbReference type="NCBI Taxonomy" id="81972"/>
    <lineage>
        <taxon>Eukaryota</taxon>
        <taxon>Viridiplantae</taxon>
        <taxon>Streptophyta</taxon>
        <taxon>Embryophyta</taxon>
        <taxon>Tracheophyta</taxon>
        <taxon>Spermatophyta</taxon>
        <taxon>Magnoliopsida</taxon>
        <taxon>eudicotyledons</taxon>
        <taxon>Gunneridae</taxon>
        <taxon>Pentapetalae</taxon>
        <taxon>rosids</taxon>
        <taxon>malvids</taxon>
        <taxon>Brassicales</taxon>
        <taxon>Brassicaceae</taxon>
        <taxon>Camelineae</taxon>
        <taxon>Arabidopsis</taxon>
    </lineage>
</organism>
<dbReference type="EMBL" id="GL348840">
    <property type="protein sequence ID" value="EFH39021.1"/>
    <property type="molecule type" value="Genomic_DNA"/>
</dbReference>
<accession>D7MWQ9</accession>
<gene>
    <name evidence="1" type="ORF">ARALYDRAFT_920290</name>
</gene>
<evidence type="ECO:0000313" key="2">
    <source>
        <dbReference type="Proteomes" id="UP000008694"/>
    </source>
</evidence>
<protein>
    <submittedName>
        <fullName evidence="1">Uncharacterized protein</fullName>
    </submittedName>
</protein>
<reference evidence="2" key="1">
    <citation type="journal article" date="2011" name="Nat. Genet.">
        <title>The Arabidopsis lyrata genome sequence and the basis of rapid genome size change.</title>
        <authorList>
            <person name="Hu T.T."/>
            <person name="Pattyn P."/>
            <person name="Bakker E.G."/>
            <person name="Cao J."/>
            <person name="Cheng J.-F."/>
            <person name="Clark R.M."/>
            <person name="Fahlgren N."/>
            <person name="Fawcett J.A."/>
            <person name="Grimwood J."/>
            <person name="Gundlach H."/>
            <person name="Haberer G."/>
            <person name="Hollister J.D."/>
            <person name="Ossowski S."/>
            <person name="Ottilar R.P."/>
            <person name="Salamov A.A."/>
            <person name="Schneeberger K."/>
            <person name="Spannagl M."/>
            <person name="Wang X."/>
            <person name="Yang L."/>
            <person name="Nasrallah M.E."/>
            <person name="Bergelson J."/>
            <person name="Carrington J.C."/>
            <person name="Gaut B.S."/>
            <person name="Schmutz J."/>
            <person name="Mayer K.F.X."/>
            <person name="Van de Peer Y."/>
            <person name="Grigoriev I.V."/>
            <person name="Nordborg M."/>
            <person name="Weigel D."/>
            <person name="Guo Y.-L."/>
        </authorList>
    </citation>
    <scope>NUCLEOTIDE SEQUENCE [LARGE SCALE GENOMIC DNA]</scope>
    <source>
        <strain evidence="2">cv. MN47</strain>
    </source>
</reference>
<proteinExistence type="predicted"/>
<name>D7MWQ9_ARALL</name>
<dbReference type="HOGENOM" id="CLU_2052845_0_0_1"/>
<dbReference type="eggNOG" id="KOG4197">
    <property type="taxonomic scope" value="Eukaryota"/>
</dbReference>